<evidence type="ECO:0000313" key="1">
    <source>
        <dbReference type="EMBL" id="CAI6377277.1"/>
    </source>
</evidence>
<protein>
    <submittedName>
        <fullName evidence="1">Uncharacterized protein</fullName>
    </submittedName>
</protein>
<dbReference type="PANTHER" id="PTHR33053">
    <property type="entry name" value="PROTEIN, PUTATIVE-RELATED"/>
    <property type="match status" value="1"/>
</dbReference>
<sequence>MIKTPGYRTKRRKIQKELNALDYWINRPCEDELITPNSNTVLHIVSPQLSQEKSPLNFSLENSFDQRIQFVPENCIADNNSILQTVTTSDSIKLTKSNTNNNNYEENVLQSLQEWAVQCNVHQSTVTKLLKILKYKADLLFLPETCRTLLHTESTKLIGIREVNPGVYYHFGLFNGIIKYSSTIPIQECINIAVGVDGLPISKSSSGQFWPILAYIVPYRNYVFPIGIYYGNEKPRDSNEYLKDFISEVIDLTTNGIIINNEKKKVVIEVICCDAPAKSFLLRVREYGVF</sequence>
<dbReference type="PANTHER" id="PTHR33053:SF9">
    <property type="entry name" value="AGAP000105-PA"/>
    <property type="match status" value="1"/>
</dbReference>
<comment type="caution">
    <text evidence="1">The sequence shown here is derived from an EMBL/GenBank/DDBJ whole genome shotgun (WGS) entry which is preliminary data.</text>
</comment>
<gene>
    <name evidence="1" type="ORF">MEUPH1_LOCUS30561</name>
</gene>
<evidence type="ECO:0000313" key="2">
    <source>
        <dbReference type="Proteomes" id="UP001160148"/>
    </source>
</evidence>
<proteinExistence type="predicted"/>
<dbReference type="Proteomes" id="UP001160148">
    <property type="component" value="Unassembled WGS sequence"/>
</dbReference>
<reference evidence="1 2" key="1">
    <citation type="submission" date="2023-01" db="EMBL/GenBank/DDBJ databases">
        <authorList>
            <person name="Whitehead M."/>
        </authorList>
    </citation>
    <scope>NUCLEOTIDE SEQUENCE [LARGE SCALE GENOMIC DNA]</scope>
</reference>
<organism evidence="1 2">
    <name type="scientific">Macrosiphum euphorbiae</name>
    <name type="common">potato aphid</name>
    <dbReference type="NCBI Taxonomy" id="13131"/>
    <lineage>
        <taxon>Eukaryota</taxon>
        <taxon>Metazoa</taxon>
        <taxon>Ecdysozoa</taxon>
        <taxon>Arthropoda</taxon>
        <taxon>Hexapoda</taxon>
        <taxon>Insecta</taxon>
        <taxon>Pterygota</taxon>
        <taxon>Neoptera</taxon>
        <taxon>Paraneoptera</taxon>
        <taxon>Hemiptera</taxon>
        <taxon>Sternorrhyncha</taxon>
        <taxon>Aphidomorpha</taxon>
        <taxon>Aphidoidea</taxon>
        <taxon>Aphididae</taxon>
        <taxon>Macrosiphini</taxon>
        <taxon>Macrosiphum</taxon>
    </lineage>
</organism>
<accession>A0AAV0YCG6</accession>
<keyword evidence="2" id="KW-1185">Reference proteome</keyword>
<name>A0AAV0YCG6_9HEMI</name>
<dbReference type="AlphaFoldDB" id="A0AAV0YCG6"/>
<dbReference type="EMBL" id="CARXXK010001690">
    <property type="protein sequence ID" value="CAI6377277.1"/>
    <property type="molecule type" value="Genomic_DNA"/>
</dbReference>